<evidence type="ECO:0000313" key="2">
    <source>
        <dbReference type="EMBL" id="WNM28226.1"/>
    </source>
</evidence>
<dbReference type="SUPFAM" id="SSF53756">
    <property type="entry name" value="UDP-Glycosyltransferase/glycogen phosphorylase"/>
    <property type="match status" value="1"/>
</dbReference>
<accession>A0AA96FGS9</accession>
<feature type="region of interest" description="Disordered" evidence="1">
    <location>
        <begin position="1"/>
        <end position="37"/>
    </location>
</feature>
<name>A0AA96FGS9_9MICO</name>
<dbReference type="KEGG" id="dcp:RN607_04275"/>
<organism evidence="2">
    <name type="scientific">Demequina capsici</name>
    <dbReference type="NCBI Taxonomy" id="3075620"/>
    <lineage>
        <taxon>Bacteria</taxon>
        <taxon>Bacillati</taxon>
        <taxon>Actinomycetota</taxon>
        <taxon>Actinomycetes</taxon>
        <taxon>Micrococcales</taxon>
        <taxon>Demequinaceae</taxon>
        <taxon>Demequina</taxon>
    </lineage>
</organism>
<dbReference type="Pfam" id="PF13692">
    <property type="entry name" value="Glyco_trans_1_4"/>
    <property type="match status" value="1"/>
</dbReference>
<dbReference type="RefSeq" id="WP_313544578.1">
    <property type="nucleotide sequence ID" value="NZ_CP134880.1"/>
</dbReference>
<dbReference type="Proteomes" id="UP001303408">
    <property type="component" value="Chromosome"/>
</dbReference>
<gene>
    <name evidence="2" type="ORF">RN607_04275</name>
</gene>
<feature type="compositionally biased region" description="Pro residues" evidence="1">
    <location>
        <begin position="28"/>
        <end position="37"/>
    </location>
</feature>
<proteinExistence type="predicted"/>
<dbReference type="EMBL" id="CP134880">
    <property type="protein sequence ID" value="WNM28226.1"/>
    <property type="molecule type" value="Genomic_DNA"/>
</dbReference>
<feature type="compositionally biased region" description="Low complexity" evidence="1">
    <location>
        <begin position="1"/>
        <end position="15"/>
    </location>
</feature>
<sequence length="390" mass="41946">MSDSADSLAPSSDAPTVHVHLNHGQYPTPDPAPFGPQYPGPYGYGDAGLWFTMRHSTDAPESRLVSTIRQGMKLILGFDLLHAYRNRAAIAAADIVWTHTEKEHLAIGALKRAGLLRRDLPVIAQSVWLWARLERWDPVRRRVAGRLLSTSTVHTVHSPVNLEAAARDFPDSARLVPYGIPLRTEAREAAARTPGRRPRVVAPGNDRDRDWEVLGEAAALRPGLDVVVLSKRRRARRLAAHANVTVRQAHGSAGMRKEYADADVVVVPLAENDHASGATTVLQALSSGLPLVVTRTGGIELYAGDVAEYCEPGDAASLADAIDRAYARADDALGAEHMTSSGLTQLDFVARHVLLTRAILAGEPLPDEASAARPIWEGLLSGSEGPPAHG</sequence>
<reference evidence="2" key="1">
    <citation type="submission" date="2023-09" db="EMBL/GenBank/DDBJ databases">
        <title>Demequina sp. a novel bacteria isolated from Capsicum annuum.</title>
        <authorList>
            <person name="Humaira Z."/>
            <person name="Lee J."/>
            <person name="Cho D."/>
        </authorList>
    </citation>
    <scope>NUCLEOTIDE SEQUENCE</scope>
    <source>
        <strain evidence="2">PMTSA13</strain>
    </source>
</reference>
<evidence type="ECO:0000256" key="1">
    <source>
        <dbReference type="SAM" id="MobiDB-lite"/>
    </source>
</evidence>
<dbReference type="AlphaFoldDB" id="A0AA96FGS9"/>
<dbReference type="EC" id="2.4.-.-" evidence="2"/>
<keyword evidence="2" id="KW-0808">Transferase</keyword>
<keyword evidence="2" id="KW-0328">Glycosyltransferase</keyword>
<dbReference type="Gene3D" id="3.40.50.2000">
    <property type="entry name" value="Glycogen Phosphorylase B"/>
    <property type="match status" value="1"/>
</dbReference>
<protein>
    <submittedName>
        <fullName evidence="2">Glycosyltransferase</fullName>
        <ecNumber evidence="2">2.4.-.-</ecNumber>
    </submittedName>
</protein>
<dbReference type="GO" id="GO:0016757">
    <property type="term" value="F:glycosyltransferase activity"/>
    <property type="evidence" value="ECO:0007669"/>
    <property type="project" value="UniProtKB-KW"/>
</dbReference>